<evidence type="ECO:0000313" key="4">
    <source>
        <dbReference type="Proteomes" id="UP000703893"/>
    </source>
</evidence>
<accession>A0A937X5B1</accession>
<protein>
    <submittedName>
        <fullName evidence="3">Universal stress protein</fullName>
    </submittedName>
</protein>
<dbReference type="InterPro" id="IPR006016">
    <property type="entry name" value="UspA"/>
</dbReference>
<evidence type="ECO:0000259" key="2">
    <source>
        <dbReference type="Pfam" id="PF00582"/>
    </source>
</evidence>
<dbReference type="EMBL" id="VGJX01000851">
    <property type="protein sequence ID" value="MBM3276083.1"/>
    <property type="molecule type" value="Genomic_DNA"/>
</dbReference>
<sequence>MKVLLATDGNGPAEAALIHLARLVRSGGLPGTHHEIVVLTVSETSAGISHIARAKELLAREGITARALWRVGADPVNLIVATAQDEHVDLVVLGCRPRLVGASDKPGSVSDGVLRRSPVPVLVVRDQLAG</sequence>
<evidence type="ECO:0000256" key="1">
    <source>
        <dbReference type="ARBA" id="ARBA00008791"/>
    </source>
</evidence>
<organism evidence="3 4">
    <name type="scientific">Candidatus Tanganyikabacteria bacterium</name>
    <dbReference type="NCBI Taxonomy" id="2961651"/>
    <lineage>
        <taxon>Bacteria</taxon>
        <taxon>Bacillati</taxon>
        <taxon>Candidatus Sericytochromatia</taxon>
        <taxon>Candidatus Tanganyikabacteria</taxon>
    </lineage>
</organism>
<reference evidence="3 4" key="1">
    <citation type="submission" date="2019-03" db="EMBL/GenBank/DDBJ databases">
        <title>Lake Tanganyika Metagenome-Assembled Genomes (MAGs).</title>
        <authorList>
            <person name="Tran P."/>
        </authorList>
    </citation>
    <scope>NUCLEOTIDE SEQUENCE [LARGE SCALE GENOMIC DNA]</scope>
    <source>
        <strain evidence="3">K_DeepCast_65m_m2_236</strain>
    </source>
</reference>
<dbReference type="PANTHER" id="PTHR46268">
    <property type="entry name" value="STRESS RESPONSE PROTEIN NHAX"/>
    <property type="match status" value="1"/>
</dbReference>
<dbReference type="Pfam" id="PF00582">
    <property type="entry name" value="Usp"/>
    <property type="match status" value="1"/>
</dbReference>
<evidence type="ECO:0000313" key="3">
    <source>
        <dbReference type="EMBL" id="MBM3276083.1"/>
    </source>
</evidence>
<dbReference type="Gene3D" id="3.40.50.620">
    <property type="entry name" value="HUPs"/>
    <property type="match status" value="1"/>
</dbReference>
<comment type="caution">
    <text evidence="3">The sequence shown here is derived from an EMBL/GenBank/DDBJ whole genome shotgun (WGS) entry which is preliminary data.</text>
</comment>
<gene>
    <name evidence="3" type="ORF">FJZ00_13100</name>
</gene>
<dbReference type="Proteomes" id="UP000703893">
    <property type="component" value="Unassembled WGS sequence"/>
</dbReference>
<dbReference type="PANTHER" id="PTHR46268:SF6">
    <property type="entry name" value="UNIVERSAL STRESS PROTEIN UP12"/>
    <property type="match status" value="1"/>
</dbReference>
<dbReference type="SUPFAM" id="SSF52402">
    <property type="entry name" value="Adenine nucleotide alpha hydrolases-like"/>
    <property type="match status" value="1"/>
</dbReference>
<name>A0A937X5B1_9BACT</name>
<dbReference type="CDD" id="cd00293">
    <property type="entry name" value="USP-like"/>
    <property type="match status" value="1"/>
</dbReference>
<feature type="domain" description="UspA" evidence="2">
    <location>
        <begin position="2"/>
        <end position="125"/>
    </location>
</feature>
<proteinExistence type="inferred from homology"/>
<dbReference type="AlphaFoldDB" id="A0A937X5B1"/>
<dbReference type="InterPro" id="IPR014729">
    <property type="entry name" value="Rossmann-like_a/b/a_fold"/>
</dbReference>
<comment type="similarity">
    <text evidence="1">Belongs to the universal stress protein A family.</text>
</comment>
<dbReference type="InterPro" id="IPR006015">
    <property type="entry name" value="Universal_stress_UspA"/>
</dbReference>
<dbReference type="PRINTS" id="PR01438">
    <property type="entry name" value="UNVRSLSTRESS"/>
</dbReference>